<keyword evidence="5" id="KW-0732">Signal</keyword>
<protein>
    <recommendedName>
        <fullName evidence="10">TonB-dependent receptor-like beta-barrel domain-containing protein</fullName>
    </recommendedName>
</protein>
<evidence type="ECO:0000256" key="6">
    <source>
        <dbReference type="ARBA" id="ARBA00023077"/>
    </source>
</evidence>
<keyword evidence="4 9" id="KW-0812">Transmembrane</keyword>
<dbReference type="InterPro" id="IPR036942">
    <property type="entry name" value="Beta-barrel_TonB_sf"/>
</dbReference>
<sequence>MEAGLEHRYLDQRFSISVFDTEVDNLIQYAGENSQAINVDEARIRGFEFEYDLYRGDWTYRANLTMQRARDLSDDSRLARRPDEKLTLMAGYNFDFGLNLNLETLLVGSRVDDEGDIPGYGLTNITARYNLGRGISVEGRIENVFDKDYELASNYNTPGRSYFAGIRYQPGTN</sequence>
<keyword evidence="7 9" id="KW-0472">Membrane</keyword>
<organism evidence="11 12">
    <name type="scientific">Alkalilimnicola ehrlichii</name>
    <dbReference type="NCBI Taxonomy" id="351052"/>
    <lineage>
        <taxon>Bacteria</taxon>
        <taxon>Pseudomonadati</taxon>
        <taxon>Pseudomonadota</taxon>
        <taxon>Gammaproteobacteria</taxon>
        <taxon>Chromatiales</taxon>
        <taxon>Ectothiorhodospiraceae</taxon>
        <taxon>Alkalilimnicola</taxon>
    </lineage>
</organism>
<evidence type="ECO:0000256" key="7">
    <source>
        <dbReference type="ARBA" id="ARBA00023136"/>
    </source>
</evidence>
<evidence type="ECO:0000256" key="9">
    <source>
        <dbReference type="PROSITE-ProRule" id="PRU01360"/>
    </source>
</evidence>
<dbReference type="Proteomes" id="UP000256763">
    <property type="component" value="Unassembled WGS sequence"/>
</dbReference>
<accession>A0A3E0WP57</accession>
<dbReference type="AlphaFoldDB" id="A0A3E0WP57"/>
<reference evidence="12" key="1">
    <citation type="submission" date="2017-05" db="EMBL/GenBank/DDBJ databases">
        <authorList>
            <person name="Sharma S."/>
            <person name="Sidhu C."/>
            <person name="Pinnaka A.K."/>
        </authorList>
    </citation>
    <scope>NUCLEOTIDE SEQUENCE [LARGE SCALE GENOMIC DNA]</scope>
    <source>
        <strain evidence="12">AK93</strain>
    </source>
</reference>
<dbReference type="GO" id="GO:0009279">
    <property type="term" value="C:cell outer membrane"/>
    <property type="evidence" value="ECO:0007669"/>
    <property type="project" value="UniProtKB-SubCell"/>
</dbReference>
<evidence type="ECO:0000313" key="12">
    <source>
        <dbReference type="Proteomes" id="UP000256763"/>
    </source>
</evidence>
<comment type="similarity">
    <text evidence="9">Belongs to the TonB-dependent receptor family.</text>
</comment>
<dbReference type="InterPro" id="IPR000531">
    <property type="entry name" value="Beta-barrel_TonB"/>
</dbReference>
<keyword evidence="12" id="KW-1185">Reference proteome</keyword>
<comment type="caution">
    <text evidence="11">The sequence shown here is derived from an EMBL/GenBank/DDBJ whole genome shotgun (WGS) entry which is preliminary data.</text>
</comment>
<dbReference type="PROSITE" id="PS52016">
    <property type="entry name" value="TONB_DEPENDENT_REC_3"/>
    <property type="match status" value="1"/>
</dbReference>
<feature type="domain" description="TonB-dependent receptor-like beta-barrel" evidence="10">
    <location>
        <begin position="2"/>
        <end position="144"/>
    </location>
</feature>
<proteinExistence type="inferred from homology"/>
<keyword evidence="2 9" id="KW-0813">Transport</keyword>
<keyword evidence="8 9" id="KW-0998">Cell outer membrane</keyword>
<evidence type="ECO:0000259" key="10">
    <source>
        <dbReference type="Pfam" id="PF00593"/>
    </source>
</evidence>
<dbReference type="PANTHER" id="PTHR30069">
    <property type="entry name" value="TONB-DEPENDENT OUTER MEMBRANE RECEPTOR"/>
    <property type="match status" value="1"/>
</dbReference>
<comment type="subcellular location">
    <subcellularLocation>
        <location evidence="1 9">Cell outer membrane</location>
        <topology evidence="1 9">Multi-pass membrane protein</topology>
    </subcellularLocation>
</comment>
<dbReference type="Gene3D" id="2.40.170.20">
    <property type="entry name" value="TonB-dependent receptor, beta-barrel domain"/>
    <property type="match status" value="1"/>
</dbReference>
<dbReference type="EMBL" id="NFZW01000018">
    <property type="protein sequence ID" value="RFA33931.1"/>
    <property type="molecule type" value="Genomic_DNA"/>
</dbReference>
<dbReference type="PANTHER" id="PTHR30069:SF53">
    <property type="entry name" value="COLICIN I RECEPTOR-RELATED"/>
    <property type="match status" value="1"/>
</dbReference>
<evidence type="ECO:0000256" key="8">
    <source>
        <dbReference type="ARBA" id="ARBA00023237"/>
    </source>
</evidence>
<gene>
    <name evidence="11" type="ORF">CAL65_16430</name>
</gene>
<evidence type="ECO:0000256" key="5">
    <source>
        <dbReference type="ARBA" id="ARBA00022729"/>
    </source>
</evidence>
<evidence type="ECO:0000256" key="2">
    <source>
        <dbReference type="ARBA" id="ARBA00022448"/>
    </source>
</evidence>
<name>A0A3E0WP57_9GAMM</name>
<dbReference type="GO" id="GO:0015889">
    <property type="term" value="P:cobalamin transport"/>
    <property type="evidence" value="ECO:0007669"/>
    <property type="project" value="TreeGrafter"/>
</dbReference>
<dbReference type="Pfam" id="PF00593">
    <property type="entry name" value="TonB_dep_Rec_b-barrel"/>
    <property type="match status" value="1"/>
</dbReference>
<evidence type="ECO:0000256" key="1">
    <source>
        <dbReference type="ARBA" id="ARBA00004571"/>
    </source>
</evidence>
<dbReference type="SUPFAM" id="SSF56935">
    <property type="entry name" value="Porins"/>
    <property type="match status" value="1"/>
</dbReference>
<dbReference type="InterPro" id="IPR039426">
    <property type="entry name" value="TonB-dep_rcpt-like"/>
</dbReference>
<keyword evidence="6" id="KW-0798">TonB box</keyword>
<evidence type="ECO:0000313" key="11">
    <source>
        <dbReference type="EMBL" id="RFA33931.1"/>
    </source>
</evidence>
<evidence type="ECO:0000256" key="3">
    <source>
        <dbReference type="ARBA" id="ARBA00022452"/>
    </source>
</evidence>
<evidence type="ECO:0000256" key="4">
    <source>
        <dbReference type="ARBA" id="ARBA00022692"/>
    </source>
</evidence>
<keyword evidence="3 9" id="KW-1134">Transmembrane beta strand</keyword>